<dbReference type="PANTHER" id="PTHR13285">
    <property type="entry name" value="ACYLTRANSFERASE"/>
    <property type="match status" value="1"/>
</dbReference>
<feature type="transmembrane region" description="Helical" evidence="5">
    <location>
        <begin position="548"/>
        <end position="565"/>
    </location>
</feature>
<feature type="transmembrane region" description="Helical" evidence="5">
    <location>
        <begin position="201"/>
        <end position="219"/>
    </location>
</feature>
<comment type="subcellular location">
    <subcellularLocation>
        <location evidence="1">Membrane</location>
        <topology evidence="1">Multi-pass membrane protein</topology>
    </subcellularLocation>
</comment>
<feature type="transmembrane region" description="Helical" evidence="5">
    <location>
        <begin position="146"/>
        <end position="164"/>
    </location>
</feature>
<evidence type="ECO:0008006" key="7">
    <source>
        <dbReference type="Google" id="ProtNLM"/>
    </source>
</evidence>
<dbReference type="AlphaFoldDB" id="A0A7S1PFR6"/>
<feature type="transmembrane region" description="Helical" evidence="5">
    <location>
        <begin position="330"/>
        <end position="351"/>
    </location>
</feature>
<dbReference type="GO" id="GO:0016746">
    <property type="term" value="F:acyltransferase activity"/>
    <property type="evidence" value="ECO:0007669"/>
    <property type="project" value="TreeGrafter"/>
</dbReference>
<evidence type="ECO:0000256" key="4">
    <source>
        <dbReference type="ARBA" id="ARBA00023136"/>
    </source>
</evidence>
<reference evidence="6" key="1">
    <citation type="submission" date="2021-01" db="EMBL/GenBank/DDBJ databases">
        <authorList>
            <person name="Corre E."/>
            <person name="Pelletier E."/>
            <person name="Niang G."/>
            <person name="Scheremetjew M."/>
            <person name="Finn R."/>
            <person name="Kale V."/>
            <person name="Holt S."/>
            <person name="Cochrane G."/>
            <person name="Meng A."/>
            <person name="Brown T."/>
            <person name="Cohen L."/>
        </authorList>
    </citation>
    <scope>NUCLEOTIDE SEQUENCE</scope>
    <source>
        <strain evidence="6">WS</strain>
    </source>
</reference>
<feature type="transmembrane region" description="Helical" evidence="5">
    <location>
        <begin position="288"/>
        <end position="310"/>
    </location>
</feature>
<gene>
    <name evidence="6" type="ORF">PCOS0759_LOCUS4388</name>
</gene>
<proteinExistence type="predicted"/>
<name>A0A7S1PFR6_9EUKA</name>
<keyword evidence="3 5" id="KW-1133">Transmembrane helix</keyword>
<dbReference type="GO" id="GO:0016020">
    <property type="term" value="C:membrane"/>
    <property type="evidence" value="ECO:0007669"/>
    <property type="project" value="UniProtKB-SubCell"/>
</dbReference>
<dbReference type="Pfam" id="PF03062">
    <property type="entry name" value="MBOAT"/>
    <property type="match status" value="1"/>
</dbReference>
<dbReference type="GO" id="GO:0005783">
    <property type="term" value="C:endoplasmic reticulum"/>
    <property type="evidence" value="ECO:0007669"/>
    <property type="project" value="TreeGrafter"/>
</dbReference>
<feature type="transmembrane region" description="Helical" evidence="5">
    <location>
        <begin position="502"/>
        <end position="528"/>
    </location>
</feature>
<sequence>MSTTSRPASTSRFPPNTQHPLLLLFFISYVAFLVIKSIQFAHQATLKYSYAQGVFYDLSDHQWRTFSQNLPKFLMVLVSFIFLKKIVMKLFGSVYHLRYGNVKREADELMARVMTLHYDAMRVRVLHAYYVIANSAILYVLHGSDFFIVLLPFISVIYLISSVFKKSKLSVVLTWILCIVALFVCEYKLVQWRGGRLRGLYRVNVAFNMTFLRLVSFVFDRWDLNARRLPALSRSHRKKMHNSAPIVQHTSLLKSAPKPHVCDVCNPSTGAMCYSERVKYGTTSDDEFGYFAFLSYVLYFPLYIAGPITTFNAFESHLKKSQTSHSTKDLMVYAARVAFGYLCLEFILRYIHAPRLLRMNLNALRRYTTGEVSALCFWNLIFLYCKFNFIWKLFRFAALLDGVEAPENMNRCAFSAFSISLFWKNWHASYNLWLLRYVYIPLGGNRQGKVRQILSILLVFTFVALWHDITLHLLAWGWLLSLVYIPEVLASRLASKWQDRWWYEWAIAVCGAVVVFFVTLANVVGFVFGLEGMGAFWEMMFEGDMSPLLVGLSGFPMGIMVTLNLRKYERFYGVRKGIA</sequence>
<evidence type="ECO:0000256" key="3">
    <source>
        <dbReference type="ARBA" id="ARBA00022989"/>
    </source>
</evidence>
<dbReference type="EMBL" id="HBGD01005300">
    <property type="protein sequence ID" value="CAD9081148.1"/>
    <property type="molecule type" value="Transcribed_RNA"/>
</dbReference>
<evidence type="ECO:0000256" key="2">
    <source>
        <dbReference type="ARBA" id="ARBA00022692"/>
    </source>
</evidence>
<feature type="transmembrane region" description="Helical" evidence="5">
    <location>
        <begin position="372"/>
        <end position="394"/>
    </location>
</feature>
<protein>
    <recommendedName>
        <fullName evidence="7">Glycerol uptake protein</fullName>
    </recommendedName>
</protein>
<feature type="transmembrane region" description="Helical" evidence="5">
    <location>
        <begin position="73"/>
        <end position="95"/>
    </location>
</feature>
<feature type="transmembrane region" description="Helical" evidence="5">
    <location>
        <begin position="121"/>
        <end position="140"/>
    </location>
</feature>
<dbReference type="PANTHER" id="PTHR13285:SF18">
    <property type="entry name" value="PROTEIN-CYSTEINE N-PALMITOYLTRANSFERASE RASP"/>
    <property type="match status" value="1"/>
</dbReference>
<feature type="transmembrane region" description="Helical" evidence="5">
    <location>
        <begin position="171"/>
        <end position="189"/>
    </location>
</feature>
<feature type="transmembrane region" description="Helical" evidence="5">
    <location>
        <begin position="21"/>
        <end position="41"/>
    </location>
</feature>
<keyword evidence="2 5" id="KW-0812">Transmembrane</keyword>
<keyword evidence="4 5" id="KW-0472">Membrane</keyword>
<feature type="transmembrane region" description="Helical" evidence="5">
    <location>
        <begin position="473"/>
        <end position="490"/>
    </location>
</feature>
<organism evidence="6">
    <name type="scientific">Percolomonas cosmopolitus</name>
    <dbReference type="NCBI Taxonomy" id="63605"/>
    <lineage>
        <taxon>Eukaryota</taxon>
        <taxon>Discoba</taxon>
        <taxon>Heterolobosea</taxon>
        <taxon>Tetramitia</taxon>
        <taxon>Eutetramitia</taxon>
        <taxon>Percolomonadidae</taxon>
        <taxon>Percolomonas</taxon>
    </lineage>
</organism>
<evidence type="ECO:0000256" key="1">
    <source>
        <dbReference type="ARBA" id="ARBA00004141"/>
    </source>
</evidence>
<dbReference type="InterPro" id="IPR051085">
    <property type="entry name" value="MB_O-acyltransferase"/>
</dbReference>
<dbReference type="InterPro" id="IPR004299">
    <property type="entry name" value="MBOAT_fam"/>
</dbReference>
<evidence type="ECO:0000313" key="6">
    <source>
        <dbReference type="EMBL" id="CAD9081148.1"/>
    </source>
</evidence>
<evidence type="ECO:0000256" key="5">
    <source>
        <dbReference type="SAM" id="Phobius"/>
    </source>
</evidence>
<accession>A0A7S1PFR6</accession>